<dbReference type="GO" id="GO:0022857">
    <property type="term" value="F:transmembrane transporter activity"/>
    <property type="evidence" value="ECO:0007669"/>
    <property type="project" value="InterPro"/>
</dbReference>
<feature type="transmembrane region" description="Helical" evidence="9">
    <location>
        <begin position="187"/>
        <end position="213"/>
    </location>
</feature>
<dbReference type="CDD" id="cd06582">
    <property type="entry name" value="TM_PBP1_LivH_like"/>
    <property type="match status" value="1"/>
</dbReference>
<evidence type="ECO:0000256" key="1">
    <source>
        <dbReference type="ARBA" id="ARBA00004651"/>
    </source>
</evidence>
<dbReference type="Pfam" id="PF02653">
    <property type="entry name" value="BPD_transp_2"/>
    <property type="match status" value="1"/>
</dbReference>
<comment type="similarity">
    <text evidence="8">Belongs to the binding-protein-dependent transport system permease family. LivHM subfamily.</text>
</comment>
<proteinExistence type="inferred from homology"/>
<feature type="transmembrane region" description="Helical" evidence="9">
    <location>
        <begin position="219"/>
        <end position="252"/>
    </location>
</feature>
<evidence type="ECO:0000256" key="8">
    <source>
        <dbReference type="ARBA" id="ARBA00037998"/>
    </source>
</evidence>
<evidence type="ECO:0000313" key="10">
    <source>
        <dbReference type="EMBL" id="HGZ60413.1"/>
    </source>
</evidence>
<evidence type="ECO:0000256" key="7">
    <source>
        <dbReference type="ARBA" id="ARBA00023136"/>
    </source>
</evidence>
<dbReference type="GO" id="GO:0006865">
    <property type="term" value="P:amino acid transport"/>
    <property type="evidence" value="ECO:0007669"/>
    <property type="project" value="UniProtKB-KW"/>
</dbReference>
<feature type="transmembrane region" description="Helical" evidence="9">
    <location>
        <begin position="95"/>
        <end position="115"/>
    </location>
</feature>
<reference evidence="10" key="1">
    <citation type="journal article" date="2020" name="mSystems">
        <title>Genome- and Community-Level Interaction Insights into Carbon Utilization and Element Cycling Functions of Hydrothermarchaeota in Hydrothermal Sediment.</title>
        <authorList>
            <person name="Zhou Z."/>
            <person name="Liu Y."/>
            <person name="Xu W."/>
            <person name="Pan J."/>
            <person name="Luo Z.H."/>
            <person name="Li M."/>
        </authorList>
    </citation>
    <scope>NUCLEOTIDE SEQUENCE [LARGE SCALE GENOMIC DNA]</scope>
    <source>
        <strain evidence="10">SpSt-885</strain>
    </source>
</reference>
<gene>
    <name evidence="10" type="ORF">ENW83_04320</name>
</gene>
<dbReference type="InterPro" id="IPR052157">
    <property type="entry name" value="BCAA_transport_permease"/>
</dbReference>
<evidence type="ECO:0000256" key="3">
    <source>
        <dbReference type="ARBA" id="ARBA00022475"/>
    </source>
</evidence>
<dbReference type="PANTHER" id="PTHR11795:SF445">
    <property type="entry name" value="AMINO ACID ABC TRANSPORTER PERMEASE PROTEIN"/>
    <property type="match status" value="1"/>
</dbReference>
<dbReference type="InterPro" id="IPR001851">
    <property type="entry name" value="ABC_transp_permease"/>
</dbReference>
<organism evidence="10">
    <name type="scientific">Fervidicoccus fontis</name>
    <dbReference type="NCBI Taxonomy" id="683846"/>
    <lineage>
        <taxon>Archaea</taxon>
        <taxon>Thermoproteota</taxon>
        <taxon>Thermoprotei</taxon>
        <taxon>Fervidicoccales</taxon>
        <taxon>Fervidicoccaceae</taxon>
        <taxon>Fervidicoccus</taxon>
    </lineage>
</organism>
<keyword evidence="2" id="KW-0813">Transport</keyword>
<dbReference type="EMBL" id="DTLS01000124">
    <property type="protein sequence ID" value="HGZ60413.1"/>
    <property type="molecule type" value="Genomic_DNA"/>
</dbReference>
<name>A0A7J3SM37_9CREN</name>
<sequence length="293" mass="31789">MILLQLIVNGLLLGGIYVLISIGLTLIFGVVRVINFAHGELLMISMYISYFSYAMLNLHPYVSVILSIPIMFLMGMAIDKIFIKPLRDAPSYMQIFITVGLSITLLNLALFLFSGDYKSINIPFSKKSLNAGGISISYARLIIFFTSIIVSAALFLFLKKTDIGKQIRAIAQDRMAAQLVGINLNKLFTLSFGIGSALVAIAGALILPIYYVFPSVGVYFVLTAFVVVVLGGLGNIFGAILGGFIIGIADALSGYYIDPSLKELVYFIIFLIVLLIRPSGLMGIVGAEEMGLK</sequence>
<evidence type="ECO:0000256" key="9">
    <source>
        <dbReference type="SAM" id="Phobius"/>
    </source>
</evidence>
<keyword evidence="4 9" id="KW-0812">Transmembrane</keyword>
<evidence type="ECO:0000256" key="5">
    <source>
        <dbReference type="ARBA" id="ARBA00022970"/>
    </source>
</evidence>
<accession>A0A7J3SM37</accession>
<evidence type="ECO:0000256" key="4">
    <source>
        <dbReference type="ARBA" id="ARBA00022692"/>
    </source>
</evidence>
<comment type="subcellular location">
    <subcellularLocation>
        <location evidence="1">Cell membrane</location>
        <topology evidence="1">Multi-pass membrane protein</topology>
    </subcellularLocation>
</comment>
<feature type="transmembrane region" description="Helical" evidence="9">
    <location>
        <begin position="264"/>
        <end position="287"/>
    </location>
</feature>
<keyword evidence="6 9" id="KW-1133">Transmembrane helix</keyword>
<feature type="transmembrane region" description="Helical" evidence="9">
    <location>
        <begin position="135"/>
        <end position="158"/>
    </location>
</feature>
<keyword evidence="3" id="KW-1003">Cell membrane</keyword>
<dbReference type="PANTHER" id="PTHR11795">
    <property type="entry name" value="BRANCHED-CHAIN AMINO ACID TRANSPORT SYSTEM PERMEASE PROTEIN LIVH"/>
    <property type="match status" value="1"/>
</dbReference>
<keyword evidence="5" id="KW-0029">Amino-acid transport</keyword>
<dbReference type="GO" id="GO:0005886">
    <property type="term" value="C:plasma membrane"/>
    <property type="evidence" value="ECO:0007669"/>
    <property type="project" value="UniProtKB-SubCell"/>
</dbReference>
<dbReference type="AlphaFoldDB" id="A0A7J3SM37"/>
<evidence type="ECO:0000256" key="6">
    <source>
        <dbReference type="ARBA" id="ARBA00022989"/>
    </source>
</evidence>
<comment type="caution">
    <text evidence="10">The sequence shown here is derived from an EMBL/GenBank/DDBJ whole genome shotgun (WGS) entry which is preliminary data.</text>
</comment>
<evidence type="ECO:0000256" key="2">
    <source>
        <dbReference type="ARBA" id="ARBA00022448"/>
    </source>
</evidence>
<protein>
    <submittedName>
        <fullName evidence="10">Branched-chain amino acid ABC transporter permease</fullName>
    </submittedName>
</protein>
<keyword evidence="7 9" id="KW-0472">Membrane</keyword>
<feature type="transmembrane region" description="Helical" evidence="9">
    <location>
        <begin position="64"/>
        <end position="83"/>
    </location>
</feature>
<feature type="transmembrane region" description="Helical" evidence="9">
    <location>
        <begin position="6"/>
        <end position="29"/>
    </location>
</feature>